<evidence type="ECO:0000256" key="5">
    <source>
        <dbReference type="ARBA" id="ARBA00022839"/>
    </source>
</evidence>
<dbReference type="AlphaFoldDB" id="A0A1F4UEJ2"/>
<feature type="domain" description="DHHA1" evidence="7">
    <location>
        <begin position="345"/>
        <end position="436"/>
    </location>
</feature>
<gene>
    <name evidence="9" type="ORF">A2Y85_01765</name>
</gene>
<evidence type="ECO:0000259" key="6">
    <source>
        <dbReference type="Pfam" id="PF01368"/>
    </source>
</evidence>
<keyword evidence="4" id="KW-0378">Hydrolase</keyword>
<dbReference type="GO" id="GO:0008409">
    <property type="term" value="F:5'-3' exonuclease activity"/>
    <property type="evidence" value="ECO:0007669"/>
    <property type="project" value="InterPro"/>
</dbReference>
<keyword evidence="3" id="KW-0540">Nuclease</keyword>
<name>A0A1F4UEJ2_UNCW3</name>
<dbReference type="Pfam" id="PF01368">
    <property type="entry name" value="DHH"/>
    <property type="match status" value="1"/>
</dbReference>
<dbReference type="InterPro" id="IPR041122">
    <property type="entry name" value="RecJ_OB"/>
</dbReference>
<dbReference type="Gene3D" id="3.90.1640.30">
    <property type="match status" value="1"/>
</dbReference>
<dbReference type="EMBL" id="MEUM01000056">
    <property type="protein sequence ID" value="OGC42653.1"/>
    <property type="molecule type" value="Genomic_DNA"/>
</dbReference>
<dbReference type="GO" id="GO:0006281">
    <property type="term" value="P:DNA repair"/>
    <property type="evidence" value="ECO:0007669"/>
    <property type="project" value="InterPro"/>
</dbReference>
<reference evidence="9 10" key="1">
    <citation type="journal article" date="2016" name="Nat. Commun.">
        <title>Thousands of microbial genomes shed light on interconnected biogeochemical processes in an aquifer system.</title>
        <authorList>
            <person name="Anantharaman K."/>
            <person name="Brown C.T."/>
            <person name="Hug L.A."/>
            <person name="Sharon I."/>
            <person name="Castelle C.J."/>
            <person name="Probst A.J."/>
            <person name="Thomas B.C."/>
            <person name="Singh A."/>
            <person name="Wilkins M.J."/>
            <person name="Karaoz U."/>
            <person name="Brodie E.L."/>
            <person name="Williams K.H."/>
            <person name="Hubbard S.S."/>
            <person name="Banfield J.F."/>
        </authorList>
    </citation>
    <scope>NUCLEOTIDE SEQUENCE [LARGE SCALE GENOMIC DNA]</scope>
</reference>
<dbReference type="GO" id="GO:0006310">
    <property type="term" value="P:DNA recombination"/>
    <property type="evidence" value="ECO:0007669"/>
    <property type="project" value="InterPro"/>
</dbReference>
<dbReference type="PANTHER" id="PTHR30255:SF2">
    <property type="entry name" value="SINGLE-STRANDED-DNA-SPECIFIC EXONUCLEASE RECJ"/>
    <property type="match status" value="1"/>
</dbReference>
<evidence type="ECO:0000259" key="8">
    <source>
        <dbReference type="Pfam" id="PF17768"/>
    </source>
</evidence>
<dbReference type="Gene3D" id="3.10.310.30">
    <property type="match status" value="1"/>
</dbReference>
<protein>
    <recommendedName>
        <fullName evidence="2">Single-stranded-DNA-specific exonuclease RecJ</fullName>
    </recommendedName>
</protein>
<dbReference type="Proteomes" id="UP000177025">
    <property type="component" value="Unassembled WGS sequence"/>
</dbReference>
<evidence type="ECO:0000313" key="9">
    <source>
        <dbReference type="EMBL" id="OGC42653.1"/>
    </source>
</evidence>
<dbReference type="NCBIfam" id="TIGR00644">
    <property type="entry name" value="recJ"/>
    <property type="match status" value="1"/>
</dbReference>
<dbReference type="PANTHER" id="PTHR30255">
    <property type="entry name" value="SINGLE-STRANDED-DNA-SPECIFIC EXONUCLEASE RECJ"/>
    <property type="match status" value="1"/>
</dbReference>
<dbReference type="Pfam" id="PF17768">
    <property type="entry name" value="RecJ_OB"/>
    <property type="match status" value="1"/>
</dbReference>
<evidence type="ECO:0000313" key="10">
    <source>
        <dbReference type="Proteomes" id="UP000177025"/>
    </source>
</evidence>
<sequence length="561" mass="62684">MEWIAKKPRTDASDLEIRGKTIPSGIIEILAQRGFDTPEKIEKFFALSLKDLHDPFLFNDMEKAIDRIVQARQSKEKVLIHGDYDTDGITATALLVIILKKIGLEVISYIPNRFTDGYGLAKNGIDHALKENCRLLITVDCGITANEEIAHAENNKINVIICDHHMPKETLPGAYAILNPKVKDELYPFKELSGAGIAFKLVQAIGKRFGIADDEIYDHLDLAALGTVVDLVPLIDENRVIAKFGIKKILNSSKVGIRSLLENAGLKRNITAYHLNFVIGPRINACGRLRDAREALELFLTSDPGHARALASNLSNDNQLRQKIEKDTYLEARSMIDEHQIEKQSIIVLGKPDWHEGIIGIVASRLVDEFYRPAILLSIKEGMAKGSARSISGFNITDALSGCRDLLTNFGGHSQAAGLTLPVSNIESLKERINTLAVDMDKSIFERKGWYDLPVSFDDLNENFLLFLKYFEPTGMANPQPVFYSENLEIVGVPRVVGKDHLKFALRQNNQVFDAIAYEQAESILDFEVGKTRINCLFSIAEETFTVRQKIIMKVKAIKKV</sequence>
<accession>A0A1F4UEJ2</accession>
<evidence type="ECO:0000259" key="7">
    <source>
        <dbReference type="Pfam" id="PF02272"/>
    </source>
</evidence>
<evidence type="ECO:0000256" key="2">
    <source>
        <dbReference type="ARBA" id="ARBA00019841"/>
    </source>
</evidence>
<feature type="domain" description="RecJ OB" evidence="8">
    <location>
        <begin position="451"/>
        <end position="556"/>
    </location>
</feature>
<dbReference type="InterPro" id="IPR004610">
    <property type="entry name" value="RecJ"/>
</dbReference>
<dbReference type="InterPro" id="IPR003156">
    <property type="entry name" value="DHHA1_dom"/>
</dbReference>
<dbReference type="InterPro" id="IPR051673">
    <property type="entry name" value="SSDNA_exonuclease_RecJ"/>
</dbReference>
<organism evidence="9 10">
    <name type="scientific">candidate division WOR-3 bacterium RBG_13_43_14</name>
    <dbReference type="NCBI Taxonomy" id="1802590"/>
    <lineage>
        <taxon>Bacteria</taxon>
        <taxon>Bacteria division WOR-3</taxon>
    </lineage>
</organism>
<feature type="domain" description="DDH" evidence="6">
    <location>
        <begin position="77"/>
        <end position="227"/>
    </location>
</feature>
<keyword evidence="5 9" id="KW-0269">Exonuclease</keyword>
<evidence type="ECO:0000256" key="3">
    <source>
        <dbReference type="ARBA" id="ARBA00022722"/>
    </source>
</evidence>
<dbReference type="InterPro" id="IPR038763">
    <property type="entry name" value="DHH_sf"/>
</dbReference>
<evidence type="ECO:0000256" key="1">
    <source>
        <dbReference type="ARBA" id="ARBA00005915"/>
    </source>
</evidence>
<dbReference type="GO" id="GO:0003676">
    <property type="term" value="F:nucleic acid binding"/>
    <property type="evidence" value="ECO:0007669"/>
    <property type="project" value="InterPro"/>
</dbReference>
<comment type="similarity">
    <text evidence="1">Belongs to the RecJ family.</text>
</comment>
<comment type="caution">
    <text evidence="9">The sequence shown here is derived from an EMBL/GenBank/DDBJ whole genome shotgun (WGS) entry which is preliminary data.</text>
</comment>
<dbReference type="Pfam" id="PF02272">
    <property type="entry name" value="DHHA1"/>
    <property type="match status" value="1"/>
</dbReference>
<dbReference type="SUPFAM" id="SSF64182">
    <property type="entry name" value="DHH phosphoesterases"/>
    <property type="match status" value="1"/>
</dbReference>
<dbReference type="InterPro" id="IPR001667">
    <property type="entry name" value="DDH_dom"/>
</dbReference>
<proteinExistence type="inferred from homology"/>
<evidence type="ECO:0000256" key="4">
    <source>
        <dbReference type="ARBA" id="ARBA00022801"/>
    </source>
</evidence>